<evidence type="ECO:0000256" key="11">
    <source>
        <dbReference type="ARBA" id="ARBA00031409"/>
    </source>
</evidence>
<evidence type="ECO:0000256" key="9">
    <source>
        <dbReference type="ARBA" id="ARBA00025475"/>
    </source>
</evidence>
<dbReference type="Pfam" id="PF00977">
    <property type="entry name" value="His_biosynth"/>
    <property type="match status" value="1"/>
</dbReference>
<dbReference type="InterPro" id="IPR006062">
    <property type="entry name" value="His_biosynth"/>
</dbReference>
<evidence type="ECO:0000313" key="15">
    <source>
        <dbReference type="EMBL" id="ALG75578.1"/>
    </source>
</evidence>
<dbReference type="SUPFAM" id="SSF51366">
    <property type="entry name" value="Ribulose-phoshate binding barrel"/>
    <property type="match status" value="1"/>
</dbReference>
<dbReference type="GO" id="GO:0000105">
    <property type="term" value="P:L-histidine biosynthetic process"/>
    <property type="evidence" value="ECO:0007669"/>
    <property type="project" value="UniProtKB-KW"/>
</dbReference>
<evidence type="ECO:0000256" key="13">
    <source>
        <dbReference type="ARBA" id="ARBA00047838"/>
    </source>
</evidence>
<dbReference type="InterPro" id="IPR004651">
    <property type="entry name" value="HisF"/>
</dbReference>
<dbReference type="EC" id="4.3.2.10" evidence="4"/>
<name>A0AAC8ZWR4_9PROT</name>
<proteinExistence type="inferred from homology"/>
<dbReference type="InterPro" id="IPR011060">
    <property type="entry name" value="RibuloseP-bd_barrel"/>
</dbReference>
<dbReference type="PANTHER" id="PTHR21235:SF2">
    <property type="entry name" value="IMIDAZOLE GLYCEROL PHOSPHATE SYNTHASE HISHF"/>
    <property type="match status" value="1"/>
</dbReference>
<dbReference type="GO" id="GO:0000107">
    <property type="term" value="F:imidazoleglycerol-phosphate synthase activity"/>
    <property type="evidence" value="ECO:0007669"/>
    <property type="project" value="InterPro"/>
</dbReference>
<sequence length="262" mass="28635">MHKRRLIAVLYLKDGWMVRSEDFAIHNFIGDPVAHVERMAQWDVDELVVLDIGEEASRFDHHRLDYRYAPVTTVLDFINRVGGQCCMPLTFGGRIRTLQDVVLRIQNGADKVTLNTALDQSPDLVTDAARAFGSQAVVASIDYRILEGKARVFTGGGIQYTGHDAVAWARRAQDLGAGEILLNAMDRDGMAGGFDLDTIAAVADAVSIPVIACGGAGRNDHFLAVLSQTPAMAVAAGNIFHFKENAYPVAKAFLRSHLEDIR</sequence>
<comment type="similarity">
    <text evidence="2 14">Belongs to the HisA/HisF family.</text>
</comment>
<dbReference type="Proteomes" id="UP000069935">
    <property type="component" value="Chromosome 7"/>
</dbReference>
<evidence type="ECO:0000256" key="3">
    <source>
        <dbReference type="ARBA" id="ARBA00011152"/>
    </source>
</evidence>
<dbReference type="KEGG" id="ati:AL072_32085"/>
<comment type="catalytic activity">
    <reaction evidence="13">
        <text>5-[(5-phospho-1-deoxy-D-ribulos-1-ylimino)methylamino]-1-(5-phospho-beta-D-ribosyl)imidazole-4-carboxamide + L-glutamine = D-erythro-1-(imidazol-4-yl)glycerol 3-phosphate + 5-amino-1-(5-phospho-beta-D-ribosyl)imidazole-4-carboxamide + L-glutamate + H(+)</text>
        <dbReference type="Rhea" id="RHEA:24793"/>
        <dbReference type="ChEBI" id="CHEBI:15378"/>
        <dbReference type="ChEBI" id="CHEBI:29985"/>
        <dbReference type="ChEBI" id="CHEBI:58278"/>
        <dbReference type="ChEBI" id="CHEBI:58359"/>
        <dbReference type="ChEBI" id="CHEBI:58475"/>
        <dbReference type="ChEBI" id="CHEBI:58525"/>
        <dbReference type="EC" id="4.3.2.10"/>
    </reaction>
</comment>
<evidence type="ECO:0000256" key="6">
    <source>
        <dbReference type="ARBA" id="ARBA00022605"/>
    </source>
</evidence>
<evidence type="ECO:0000313" key="16">
    <source>
        <dbReference type="Proteomes" id="UP000069935"/>
    </source>
</evidence>
<gene>
    <name evidence="15" type="ORF">AL072_32085</name>
</gene>
<comment type="function">
    <text evidence="9">IGPS catalyzes the conversion of PRFAR and glutamine to IGP, AICAR and glutamate. The HisF subunit catalyzes the cyclization activity that produces IGP and AICAR from PRFAR using the ammonia provided by the HisH subunit.</text>
</comment>
<accession>A0AAC8ZWR4</accession>
<evidence type="ECO:0000256" key="7">
    <source>
        <dbReference type="ARBA" id="ARBA00023102"/>
    </source>
</evidence>
<evidence type="ECO:0000256" key="10">
    <source>
        <dbReference type="ARBA" id="ARBA00030264"/>
    </source>
</evidence>
<comment type="pathway">
    <text evidence="1">Amino-acid biosynthesis; L-histidine biosynthesis; L-histidine from 5-phospho-alpha-D-ribose 1-diphosphate: step 5/9.</text>
</comment>
<keyword evidence="16" id="KW-1185">Reference proteome</keyword>
<evidence type="ECO:0000256" key="4">
    <source>
        <dbReference type="ARBA" id="ARBA00012809"/>
    </source>
</evidence>
<dbReference type="PANTHER" id="PTHR21235">
    <property type="entry name" value="IMIDAZOLE GLYCEROL PHOSPHATE SYNTHASE SUBUNIT HISF/H IGP SYNTHASE SUBUNIT HISF/H"/>
    <property type="match status" value="1"/>
</dbReference>
<protein>
    <recommendedName>
        <fullName evidence="5">Imidazole glycerol phosphate synthase subunit HisF</fullName>
        <ecNumber evidence="4">4.3.2.10</ecNumber>
    </recommendedName>
    <alternativeName>
        <fullName evidence="10">IGP synthase cyclase subunit</fullName>
    </alternativeName>
    <alternativeName>
        <fullName evidence="11">IGP synthase subunit HisF</fullName>
    </alternativeName>
    <alternativeName>
        <fullName evidence="12">ImGP synthase subunit HisF</fullName>
    </alternativeName>
</protein>
<dbReference type="RefSeq" id="WP_045585474.1">
    <property type="nucleotide sequence ID" value="NZ_CP012407.1"/>
</dbReference>
<comment type="subunit">
    <text evidence="3">Heterodimer of HisH and HisF.</text>
</comment>
<dbReference type="EMBL" id="CP012407">
    <property type="protein sequence ID" value="ALG75578.1"/>
    <property type="molecule type" value="Genomic_DNA"/>
</dbReference>
<evidence type="ECO:0000256" key="2">
    <source>
        <dbReference type="ARBA" id="ARBA00009667"/>
    </source>
</evidence>
<evidence type="ECO:0000256" key="1">
    <source>
        <dbReference type="ARBA" id="ARBA00005091"/>
    </source>
</evidence>
<dbReference type="InterPro" id="IPR013785">
    <property type="entry name" value="Aldolase_TIM"/>
</dbReference>
<keyword evidence="7 14" id="KW-0368">Histidine biosynthesis</keyword>
<dbReference type="Gene3D" id="3.20.20.70">
    <property type="entry name" value="Aldolase class I"/>
    <property type="match status" value="1"/>
</dbReference>
<dbReference type="InterPro" id="IPR050064">
    <property type="entry name" value="IGPS_HisA/HisF"/>
</dbReference>
<keyword evidence="6 14" id="KW-0028">Amino-acid biosynthesis</keyword>
<evidence type="ECO:0000256" key="5">
    <source>
        <dbReference type="ARBA" id="ARBA00016318"/>
    </source>
</evidence>
<reference evidence="16" key="1">
    <citation type="submission" date="2015-08" db="EMBL/GenBank/DDBJ databases">
        <title>Complete Genome Sequence of Azospirillum thiophilum BV-S.</title>
        <authorList>
            <person name="Fomenkov A."/>
            <person name="Vincze T."/>
            <person name="Grabovich M."/>
            <person name="Dubinina G."/>
            <person name="Orlova M."/>
            <person name="Belousova E."/>
            <person name="Roberts R.J."/>
        </authorList>
    </citation>
    <scope>NUCLEOTIDE SEQUENCE [LARGE SCALE GENOMIC DNA]</scope>
    <source>
        <strain evidence="16">BV-S</strain>
    </source>
</reference>
<dbReference type="GO" id="GO:0016829">
    <property type="term" value="F:lyase activity"/>
    <property type="evidence" value="ECO:0007669"/>
    <property type="project" value="UniProtKB-KW"/>
</dbReference>
<dbReference type="CDD" id="cd04731">
    <property type="entry name" value="HisF"/>
    <property type="match status" value="1"/>
</dbReference>
<dbReference type="AlphaFoldDB" id="A0AAC8ZWR4"/>
<keyword evidence="8" id="KW-0456">Lyase</keyword>
<evidence type="ECO:0000256" key="8">
    <source>
        <dbReference type="ARBA" id="ARBA00023239"/>
    </source>
</evidence>
<organism evidence="15 16">
    <name type="scientific">Azospirillum thiophilum</name>
    <dbReference type="NCBI Taxonomy" id="528244"/>
    <lineage>
        <taxon>Bacteria</taxon>
        <taxon>Pseudomonadati</taxon>
        <taxon>Pseudomonadota</taxon>
        <taxon>Alphaproteobacteria</taxon>
        <taxon>Rhodospirillales</taxon>
        <taxon>Azospirillaceae</taxon>
        <taxon>Azospirillum</taxon>
    </lineage>
</organism>
<evidence type="ECO:0000256" key="12">
    <source>
        <dbReference type="ARBA" id="ARBA00032401"/>
    </source>
</evidence>
<evidence type="ECO:0000256" key="14">
    <source>
        <dbReference type="RuleBase" id="RU003657"/>
    </source>
</evidence>
<reference evidence="15 16" key="2">
    <citation type="journal article" date="2016" name="Genome Announc.">
        <title>Complete Genome Sequence of a Strain of Azospirillum thiophilum Isolated from a Sulfide Spring.</title>
        <authorList>
            <person name="Fomenkov A."/>
            <person name="Vincze T."/>
            <person name="Grabovich M."/>
            <person name="Anton B.P."/>
            <person name="Dubinina G."/>
            <person name="Orlova M."/>
            <person name="Belousova E."/>
            <person name="Roberts R.J."/>
        </authorList>
    </citation>
    <scope>NUCLEOTIDE SEQUENCE [LARGE SCALE GENOMIC DNA]</scope>
    <source>
        <strain evidence="15 16">BV-S</strain>
    </source>
</reference>